<dbReference type="Gene3D" id="3.40.630.10">
    <property type="entry name" value="Zn peptidases"/>
    <property type="match status" value="1"/>
</dbReference>
<dbReference type="GO" id="GO:0046872">
    <property type="term" value="F:metal ion binding"/>
    <property type="evidence" value="ECO:0007669"/>
    <property type="project" value="UniProtKB-KW"/>
</dbReference>
<dbReference type="RefSeq" id="WP_103953365.1">
    <property type="nucleotide sequence ID" value="NZ_FNUL01000017.1"/>
</dbReference>
<dbReference type="Pfam" id="PF24827">
    <property type="entry name" value="AstE_AspA_cat"/>
    <property type="match status" value="1"/>
</dbReference>
<reference evidence="6 7" key="1">
    <citation type="submission" date="2016-10" db="EMBL/GenBank/DDBJ databases">
        <authorList>
            <person name="de Groot N.N."/>
        </authorList>
    </citation>
    <scope>NUCLEOTIDE SEQUENCE [LARGE SCALE GENOMIC DNA]</scope>
    <source>
        <strain evidence="6 7">D15d</strain>
    </source>
</reference>
<dbReference type="CDD" id="cd06253">
    <property type="entry name" value="M14_ASTE_ASPA-like"/>
    <property type="match status" value="1"/>
</dbReference>
<dbReference type="SUPFAM" id="SSF53187">
    <property type="entry name" value="Zn-dependent exopeptidases"/>
    <property type="match status" value="1"/>
</dbReference>
<evidence type="ECO:0000313" key="6">
    <source>
        <dbReference type="EMBL" id="SEG00806.1"/>
    </source>
</evidence>
<keyword evidence="4" id="KW-0862">Zinc</keyword>
<evidence type="ECO:0000256" key="3">
    <source>
        <dbReference type="ARBA" id="ARBA00022801"/>
    </source>
</evidence>
<proteinExistence type="predicted"/>
<dbReference type="PANTHER" id="PTHR37326">
    <property type="entry name" value="BLL3975 PROTEIN"/>
    <property type="match status" value="1"/>
</dbReference>
<dbReference type="AlphaFoldDB" id="A0A1H5WNK3"/>
<keyword evidence="3" id="KW-0378">Hydrolase</keyword>
<dbReference type="InterPro" id="IPR053138">
    <property type="entry name" value="N-alpha-Ac-DABA_deacetylase"/>
</dbReference>
<dbReference type="InterPro" id="IPR055438">
    <property type="entry name" value="AstE_AspA_cat"/>
</dbReference>
<evidence type="ECO:0000256" key="4">
    <source>
        <dbReference type="ARBA" id="ARBA00022833"/>
    </source>
</evidence>
<organism evidence="6 7">
    <name type="scientific">Lachnospira multipara</name>
    <dbReference type="NCBI Taxonomy" id="28051"/>
    <lineage>
        <taxon>Bacteria</taxon>
        <taxon>Bacillati</taxon>
        <taxon>Bacillota</taxon>
        <taxon>Clostridia</taxon>
        <taxon>Lachnospirales</taxon>
        <taxon>Lachnospiraceae</taxon>
        <taxon>Lachnospira</taxon>
    </lineage>
</organism>
<dbReference type="EMBL" id="FNUL01000017">
    <property type="protein sequence ID" value="SEG00806.1"/>
    <property type="molecule type" value="Genomic_DNA"/>
</dbReference>
<comment type="cofactor">
    <cofactor evidence="1">
        <name>Zn(2+)</name>
        <dbReference type="ChEBI" id="CHEBI:29105"/>
    </cofactor>
</comment>
<evidence type="ECO:0000259" key="5">
    <source>
        <dbReference type="Pfam" id="PF24827"/>
    </source>
</evidence>
<gene>
    <name evidence="6" type="ORF">SAMN05216537_1173</name>
</gene>
<name>A0A1H5WNK3_9FIRM</name>
<evidence type="ECO:0000256" key="1">
    <source>
        <dbReference type="ARBA" id="ARBA00001947"/>
    </source>
</evidence>
<keyword evidence="2" id="KW-0479">Metal-binding</keyword>
<dbReference type="Proteomes" id="UP000236726">
    <property type="component" value="Unassembled WGS sequence"/>
</dbReference>
<feature type="domain" description="Succinylglutamate desuccinylase/Aspartoacylase catalytic" evidence="5">
    <location>
        <begin position="31"/>
        <end position="212"/>
    </location>
</feature>
<evidence type="ECO:0000256" key="2">
    <source>
        <dbReference type="ARBA" id="ARBA00022723"/>
    </source>
</evidence>
<keyword evidence="7" id="KW-1185">Reference proteome</keyword>
<dbReference type="GO" id="GO:0016788">
    <property type="term" value="F:hydrolase activity, acting on ester bonds"/>
    <property type="evidence" value="ECO:0007669"/>
    <property type="project" value="InterPro"/>
</dbReference>
<sequence length="309" mass="34077">MISNVVSLGLPVGEKLVIPRNRIKGEARDNGKRICIVTGTHGDELEGQYVSFMLNKILEKNKSKLHGIVDIYPANNPLGISTIYRGLPGYDLDMNRMFPGSSHSSGFDYMVKKIYEDICGADLCIDIHASNIFLREIPQIRINENSVKTLLPLARHMNMDFVWVHQAATVLESTLAYSLNEAGTPTLVVEMGVGMRITKDYGDQLIDGIMATMKKMDMWDGDEAPIKPPIVSTDGHVGFINANESGLFIAYINHGRRVRKGEIIGVVVDSLDGTIKEELKSPVSGLVFTLREYPIVYNGSLIARVLGGL</sequence>
<dbReference type="STRING" id="1410661.GCA_000702205_00955"/>
<protein>
    <recommendedName>
        <fullName evidence="5">Succinylglutamate desuccinylase/Aspartoacylase catalytic domain-containing protein</fullName>
    </recommendedName>
</protein>
<evidence type="ECO:0000313" key="7">
    <source>
        <dbReference type="Proteomes" id="UP000236726"/>
    </source>
</evidence>
<dbReference type="PANTHER" id="PTHR37326:SF1">
    <property type="entry name" value="BLL3975 PROTEIN"/>
    <property type="match status" value="1"/>
</dbReference>
<accession>A0A1H5WNK3</accession>